<dbReference type="Proteomes" id="UP000283523">
    <property type="component" value="Unassembled WGS sequence"/>
</dbReference>
<sequence length="327" mass="36924">MLLHTRFVGLLLIAFLVAPISLWAQSTIIDCTFPKSWEGRQVLLVARSLAQPNLIDTTSIYDQRARFVHNIAEPCPAYVWVEGHKEDLTFFIDSTHIQISVDSGAVISYQVQGSATNYLWKQFDDVLDTVRATTKKEIIFQGDTILSIPSQQQIDSLDNAYAMQIDRLIQSNPFAKASWYLFASNYTMLPHPTAVKLLDKLGTFAAYPSYARITGHLLRQRLGIKAPDFTLSMVSGNRLTLSKVKSKYVLLEFYVSYLVPHQQQEPALQRLYATYHPSGLEIIRVSTRQDTNATDSQTVPWLRVIDAAEPTTTVWNKFGVDLPTTCC</sequence>
<reference evidence="3 4" key="1">
    <citation type="submission" date="2018-08" db="EMBL/GenBank/DDBJ databases">
        <title>Fibrisoma montanum sp. nov., isolated from Danxia mountain soil.</title>
        <authorList>
            <person name="Huang Y."/>
        </authorList>
    </citation>
    <scope>NUCLEOTIDE SEQUENCE [LARGE SCALE GENOMIC DNA]</scope>
    <source>
        <strain evidence="3 4">HYT19</strain>
    </source>
</reference>
<gene>
    <name evidence="3" type="ORF">DYU11_29555</name>
</gene>
<dbReference type="InterPro" id="IPR036249">
    <property type="entry name" value="Thioredoxin-like_sf"/>
</dbReference>
<dbReference type="Pfam" id="PF00578">
    <property type="entry name" value="AhpC-TSA"/>
    <property type="match status" value="1"/>
</dbReference>
<dbReference type="EMBL" id="QXED01000013">
    <property type="protein sequence ID" value="RIV18104.1"/>
    <property type="molecule type" value="Genomic_DNA"/>
</dbReference>
<dbReference type="GO" id="GO:0016491">
    <property type="term" value="F:oxidoreductase activity"/>
    <property type="evidence" value="ECO:0007669"/>
    <property type="project" value="InterPro"/>
</dbReference>
<dbReference type="GO" id="GO:0016209">
    <property type="term" value="F:antioxidant activity"/>
    <property type="evidence" value="ECO:0007669"/>
    <property type="project" value="InterPro"/>
</dbReference>
<name>A0A418LXV1_9BACT</name>
<protein>
    <submittedName>
        <fullName evidence="3">DUF4369 domain-containing protein</fullName>
    </submittedName>
</protein>
<dbReference type="InterPro" id="IPR000866">
    <property type="entry name" value="AhpC/TSA"/>
</dbReference>
<keyword evidence="4" id="KW-1185">Reference proteome</keyword>
<organism evidence="3 4">
    <name type="scientific">Fibrisoma montanum</name>
    <dbReference type="NCBI Taxonomy" id="2305895"/>
    <lineage>
        <taxon>Bacteria</taxon>
        <taxon>Pseudomonadati</taxon>
        <taxon>Bacteroidota</taxon>
        <taxon>Cytophagia</taxon>
        <taxon>Cytophagales</taxon>
        <taxon>Spirosomataceae</taxon>
        <taxon>Fibrisoma</taxon>
    </lineage>
</organism>
<dbReference type="InterPro" id="IPR025380">
    <property type="entry name" value="DUF4369"/>
</dbReference>
<evidence type="ECO:0000313" key="4">
    <source>
        <dbReference type="Proteomes" id="UP000283523"/>
    </source>
</evidence>
<evidence type="ECO:0000313" key="3">
    <source>
        <dbReference type="EMBL" id="RIV18104.1"/>
    </source>
</evidence>
<evidence type="ECO:0000259" key="1">
    <source>
        <dbReference type="Pfam" id="PF00578"/>
    </source>
</evidence>
<dbReference type="SUPFAM" id="SSF52833">
    <property type="entry name" value="Thioredoxin-like"/>
    <property type="match status" value="1"/>
</dbReference>
<feature type="domain" description="DUF4369" evidence="2">
    <location>
        <begin position="29"/>
        <end position="118"/>
    </location>
</feature>
<dbReference type="AlphaFoldDB" id="A0A418LXV1"/>
<evidence type="ECO:0000259" key="2">
    <source>
        <dbReference type="Pfam" id="PF14289"/>
    </source>
</evidence>
<dbReference type="Gene3D" id="3.40.30.10">
    <property type="entry name" value="Glutaredoxin"/>
    <property type="match status" value="1"/>
</dbReference>
<accession>A0A418LXV1</accession>
<proteinExistence type="predicted"/>
<comment type="caution">
    <text evidence="3">The sequence shown here is derived from an EMBL/GenBank/DDBJ whole genome shotgun (WGS) entry which is preliminary data.</text>
</comment>
<dbReference type="Pfam" id="PF14289">
    <property type="entry name" value="DUF4369"/>
    <property type="match status" value="1"/>
</dbReference>
<feature type="domain" description="Alkyl hydroperoxide reductase subunit C/ Thiol specific antioxidant" evidence="1">
    <location>
        <begin position="223"/>
        <end position="294"/>
    </location>
</feature>